<proteinExistence type="predicted"/>
<comment type="caution">
    <text evidence="1">The sequence shown here is derived from an EMBL/GenBank/DDBJ whole genome shotgun (WGS) entry which is preliminary data.</text>
</comment>
<dbReference type="EMBL" id="LAZR01032350">
    <property type="protein sequence ID" value="KKL51133.1"/>
    <property type="molecule type" value="Genomic_DNA"/>
</dbReference>
<evidence type="ECO:0000313" key="1">
    <source>
        <dbReference type="EMBL" id="KKL51133.1"/>
    </source>
</evidence>
<protein>
    <submittedName>
        <fullName evidence="1">Uncharacterized protein</fullName>
    </submittedName>
</protein>
<name>A0A0F9CP34_9ZZZZ</name>
<reference evidence="1" key="1">
    <citation type="journal article" date="2015" name="Nature">
        <title>Complex archaea that bridge the gap between prokaryotes and eukaryotes.</title>
        <authorList>
            <person name="Spang A."/>
            <person name="Saw J.H."/>
            <person name="Jorgensen S.L."/>
            <person name="Zaremba-Niedzwiedzka K."/>
            <person name="Martijn J."/>
            <person name="Lind A.E."/>
            <person name="van Eijk R."/>
            <person name="Schleper C."/>
            <person name="Guy L."/>
            <person name="Ettema T.J."/>
        </authorList>
    </citation>
    <scope>NUCLEOTIDE SEQUENCE</scope>
</reference>
<dbReference type="AlphaFoldDB" id="A0A0F9CP34"/>
<sequence length="58" mass="6830">MRKLCDWARDEGKQDLVEFLDEIGETAMVNNKPVYFIPESDWERLTKTYFKTTVGKEG</sequence>
<organism evidence="1">
    <name type="scientific">marine sediment metagenome</name>
    <dbReference type="NCBI Taxonomy" id="412755"/>
    <lineage>
        <taxon>unclassified sequences</taxon>
        <taxon>metagenomes</taxon>
        <taxon>ecological metagenomes</taxon>
    </lineage>
</organism>
<accession>A0A0F9CP34</accession>
<gene>
    <name evidence="1" type="ORF">LCGC14_2298550</name>
</gene>